<dbReference type="Pfam" id="PF00385">
    <property type="entry name" value="Chromo"/>
    <property type="match status" value="1"/>
</dbReference>
<protein>
    <recommendedName>
        <fullName evidence="5">Chromo domain-containing protein</fullName>
    </recommendedName>
</protein>
<feature type="compositionally biased region" description="Polar residues" evidence="4">
    <location>
        <begin position="229"/>
        <end position="238"/>
    </location>
</feature>
<dbReference type="PANTHER" id="PTHR22812">
    <property type="entry name" value="CHROMOBOX PROTEIN"/>
    <property type="match status" value="1"/>
</dbReference>
<feature type="compositionally biased region" description="Basic and acidic residues" evidence="4">
    <location>
        <begin position="207"/>
        <end position="226"/>
    </location>
</feature>
<gene>
    <name evidence="6" type="ORF">BJX63DRAFT_397631</name>
</gene>
<dbReference type="Proteomes" id="UP001610334">
    <property type="component" value="Unassembled WGS sequence"/>
</dbReference>
<evidence type="ECO:0000259" key="5">
    <source>
        <dbReference type="PROSITE" id="PS50013"/>
    </source>
</evidence>
<feature type="domain" description="Chromo" evidence="5">
    <location>
        <begin position="23"/>
        <end position="73"/>
    </location>
</feature>
<name>A0ABR4H9I3_9EURO</name>
<feature type="compositionally biased region" description="Polar residues" evidence="4">
    <location>
        <begin position="534"/>
        <end position="559"/>
    </location>
</feature>
<comment type="caution">
    <text evidence="6">The sequence shown here is derived from an EMBL/GenBank/DDBJ whole genome shotgun (WGS) entry which is preliminary data.</text>
</comment>
<dbReference type="EMBL" id="JBFXLT010000051">
    <property type="protein sequence ID" value="KAL2812122.1"/>
    <property type="molecule type" value="Genomic_DNA"/>
</dbReference>
<feature type="compositionally biased region" description="Polar residues" evidence="4">
    <location>
        <begin position="956"/>
        <end position="979"/>
    </location>
</feature>
<keyword evidence="7" id="KW-1185">Reference proteome</keyword>
<evidence type="ECO:0000256" key="1">
    <source>
        <dbReference type="ARBA" id="ARBA00004123"/>
    </source>
</evidence>
<feature type="compositionally biased region" description="Polar residues" evidence="4">
    <location>
        <begin position="502"/>
        <end position="526"/>
    </location>
</feature>
<dbReference type="InterPro" id="IPR016197">
    <property type="entry name" value="Chromo-like_dom_sf"/>
</dbReference>
<feature type="region of interest" description="Disordered" evidence="4">
    <location>
        <begin position="943"/>
        <end position="989"/>
    </location>
</feature>
<feature type="compositionally biased region" description="Polar residues" evidence="4">
    <location>
        <begin position="264"/>
        <end position="285"/>
    </location>
</feature>
<dbReference type="SUPFAM" id="SSF54160">
    <property type="entry name" value="Chromo domain-like"/>
    <property type="match status" value="1"/>
</dbReference>
<dbReference type="PROSITE" id="PS50013">
    <property type="entry name" value="CHROMO_2"/>
    <property type="match status" value="1"/>
</dbReference>
<feature type="compositionally biased region" description="Polar residues" evidence="4">
    <location>
        <begin position="147"/>
        <end position="158"/>
    </location>
</feature>
<evidence type="ECO:0000256" key="3">
    <source>
        <dbReference type="ARBA" id="ARBA00023242"/>
    </source>
</evidence>
<dbReference type="InterPro" id="IPR051219">
    <property type="entry name" value="Heterochromatin_chromo-domain"/>
</dbReference>
<feature type="compositionally biased region" description="Polar residues" evidence="4">
    <location>
        <begin position="174"/>
        <end position="183"/>
    </location>
</feature>
<organism evidence="6 7">
    <name type="scientific">Aspergillus granulosus</name>
    <dbReference type="NCBI Taxonomy" id="176169"/>
    <lineage>
        <taxon>Eukaryota</taxon>
        <taxon>Fungi</taxon>
        <taxon>Dikarya</taxon>
        <taxon>Ascomycota</taxon>
        <taxon>Pezizomycotina</taxon>
        <taxon>Eurotiomycetes</taxon>
        <taxon>Eurotiomycetidae</taxon>
        <taxon>Eurotiales</taxon>
        <taxon>Aspergillaceae</taxon>
        <taxon>Aspergillus</taxon>
        <taxon>Aspergillus subgen. Nidulantes</taxon>
    </lineage>
</organism>
<evidence type="ECO:0000313" key="7">
    <source>
        <dbReference type="Proteomes" id="UP001610334"/>
    </source>
</evidence>
<dbReference type="CDD" id="cd18966">
    <property type="entry name" value="chromodomain"/>
    <property type="match status" value="1"/>
</dbReference>
<accession>A0ABR4H9I3</accession>
<evidence type="ECO:0000313" key="6">
    <source>
        <dbReference type="EMBL" id="KAL2812122.1"/>
    </source>
</evidence>
<feature type="region of interest" description="Disordered" evidence="4">
    <location>
        <begin position="502"/>
        <end position="569"/>
    </location>
</feature>
<feature type="compositionally biased region" description="Basic residues" evidence="4">
    <location>
        <begin position="980"/>
        <end position="989"/>
    </location>
</feature>
<evidence type="ECO:0000256" key="2">
    <source>
        <dbReference type="ARBA" id="ARBA00011353"/>
    </source>
</evidence>
<proteinExistence type="predicted"/>
<feature type="compositionally biased region" description="Basic and acidic residues" evidence="4">
    <location>
        <begin position="286"/>
        <end position="298"/>
    </location>
</feature>
<evidence type="ECO:0000256" key="4">
    <source>
        <dbReference type="SAM" id="MobiDB-lite"/>
    </source>
</evidence>
<dbReference type="InterPro" id="IPR023780">
    <property type="entry name" value="Chromo_domain"/>
</dbReference>
<comment type="subunit">
    <text evidence="2">Component of the NuA4 histone acetyltransferase complex.</text>
</comment>
<keyword evidence="3" id="KW-0539">Nucleus</keyword>
<comment type="subcellular location">
    <subcellularLocation>
        <location evidence="1">Nucleus</location>
    </subcellularLocation>
</comment>
<feature type="region of interest" description="Disordered" evidence="4">
    <location>
        <begin position="107"/>
        <end position="329"/>
    </location>
</feature>
<dbReference type="InterPro" id="IPR000953">
    <property type="entry name" value="Chromo/chromo_shadow_dom"/>
</dbReference>
<sequence>MGSVSDDEISLTSTVESDQQSEYEVKTILSEHQFPDGMRYLVEWAGYPIERCTWEPANAFDFDETLLDWKNKKRLIADGKLPAFDVAAWEAKILRLDEEREERRRRRAAKRRKIALSGSGRGNQAVPNSQRPSAHEPSSALIPPLDSSPNSATRQVNASRHGPAARKLPPVLFATTQKAPTTSRPKKAPPVETHKNYTLSWKHKFEKRAQRDRAPDISQLDLRRPSDWGSVTSANAKLSNPRPGPIPVGAANVSSVDTDRPDSLPNSSVLTQHIQESPASSPRSNETCRENSRFEVNDSVHPSRRTSILPGDSRIMDSDCLPEIPPRKPGPHAKIIQRNRFWNPGELYVSMFFGPDKQDIGNARLCGIDPGHTVRIFQTKADNKIEIWFRYLCTLDEYEYLCRRQPRNIKYSNGWVEGFDDTEPRIRTVADILQQNSLLAIAQINNREDDALLAYLPRSAVFGFLDDTPSRPGRGYLRLALRSYLGPLDRLNRHLTINHQQLTNPGIRSQTGSLESIKTNRPITAKQSDKRSAAQENPRQLSPNPLTFDVQHSTVSRPSPVSKKTVAHRLTQPTSPITEDSDQLMVESMDLSITSAQAPAFGHDEAPPHAGTSWDDEFLKRFEITFDDLATLGAAVKGQKADMFYVWFPDNSEMVGRERNAIESFLKLHTGLLYSNSVKGDWEKFVATSKKANMPGAILFHESFIDYHKVPSLRDLLRRSVTGCWNISLSQPLQYVGHSVHKQRLFPHGGVFLITEDFMVNRLEGTLIILAWFHEWLQKKFPGNWKLMVRPGIQKWVLKQAEISNGPQQPLWLAMYHLLDQLGVSASDDPNFENDYINTFVVSPPTLPMYGLRTAEDSPDVPHDASQEYRDTDHLAEFFTGWTLMYAHRFRRFIMLTTLEPLPRWTEWQHIEIRRGSGDFFTAFSIDPNAIWSKLTKGASKSALHGESLPAYTPRTPRQPSAATSKPQLASSASHSQTPLKHKYAQPYQ</sequence>
<dbReference type="Gene3D" id="2.40.50.40">
    <property type="match status" value="1"/>
</dbReference>
<reference evidence="6 7" key="1">
    <citation type="submission" date="2024-07" db="EMBL/GenBank/DDBJ databases">
        <title>Section-level genome sequencing and comparative genomics of Aspergillus sections Usti and Cavernicolus.</title>
        <authorList>
            <consortium name="Lawrence Berkeley National Laboratory"/>
            <person name="Nybo J.L."/>
            <person name="Vesth T.C."/>
            <person name="Theobald S."/>
            <person name="Frisvad J.C."/>
            <person name="Larsen T.O."/>
            <person name="Kjaerboelling I."/>
            <person name="Rothschild-Mancinelli K."/>
            <person name="Lyhne E.K."/>
            <person name="Kogle M.E."/>
            <person name="Barry K."/>
            <person name="Clum A."/>
            <person name="Na H."/>
            <person name="Ledsgaard L."/>
            <person name="Lin J."/>
            <person name="Lipzen A."/>
            <person name="Kuo A."/>
            <person name="Riley R."/>
            <person name="Mondo S."/>
            <person name="Labutti K."/>
            <person name="Haridas S."/>
            <person name="Pangalinan J."/>
            <person name="Salamov A.A."/>
            <person name="Simmons B.A."/>
            <person name="Magnuson J.K."/>
            <person name="Chen J."/>
            <person name="Drula E."/>
            <person name="Henrissat B."/>
            <person name="Wiebenga A."/>
            <person name="Lubbers R.J."/>
            <person name="Gomes A.C."/>
            <person name="Makela M.R."/>
            <person name="Stajich J."/>
            <person name="Grigoriev I.V."/>
            <person name="Mortensen U.H."/>
            <person name="De Vries R.P."/>
            <person name="Baker S.E."/>
            <person name="Andersen M.R."/>
        </authorList>
    </citation>
    <scope>NUCLEOTIDE SEQUENCE [LARGE SCALE GENOMIC DNA]</scope>
    <source>
        <strain evidence="6 7">CBS 588.65</strain>
    </source>
</reference>